<feature type="region of interest" description="Disordered" evidence="1">
    <location>
        <begin position="143"/>
        <end position="210"/>
    </location>
</feature>
<keyword evidence="3" id="KW-1185">Reference proteome</keyword>
<evidence type="ECO:0000313" key="2">
    <source>
        <dbReference type="EMBL" id="MBD1322415.1"/>
    </source>
</evidence>
<dbReference type="EMBL" id="JACWMS010000006">
    <property type="protein sequence ID" value="MBD1322415.1"/>
    <property type="molecule type" value="Genomic_DNA"/>
</dbReference>
<sequence>MRKLVVLITAGGLVAAGGGLTMLIVDPSPSSAAPTVTRSSCGPFQGSGPAPDCGVRVSDRTVHVDLRNNGIRPVPVICTLGRVGPQPPTAATTLGPGQRGVLSATSAVPGAQSYVVDCQSAVPVGREVARRAVVTATFASPDRAIPKRSTSTRPRPSVRPRSTVTPTATSKRIPTVTRSRPVLPRPLLPRPHTPTTTTPTTTTTTPPPAG</sequence>
<reference evidence="2 3" key="1">
    <citation type="submission" date="2020-09" db="EMBL/GenBank/DDBJ databases">
        <title>Novel species in genus Gordonia.</title>
        <authorList>
            <person name="Zhang G."/>
        </authorList>
    </citation>
    <scope>NUCLEOTIDE SEQUENCE [LARGE SCALE GENOMIC DNA]</scope>
    <source>
        <strain evidence="2 3">ON-33</strain>
    </source>
</reference>
<protein>
    <submittedName>
        <fullName evidence="2">Uncharacterized protein</fullName>
    </submittedName>
</protein>
<organism evidence="2 3">
    <name type="scientific">Gordonia hankookensis</name>
    <dbReference type="NCBI Taxonomy" id="589403"/>
    <lineage>
        <taxon>Bacteria</taxon>
        <taxon>Bacillati</taxon>
        <taxon>Actinomycetota</taxon>
        <taxon>Actinomycetes</taxon>
        <taxon>Mycobacteriales</taxon>
        <taxon>Gordoniaceae</taxon>
        <taxon>Gordonia</taxon>
    </lineage>
</organism>
<evidence type="ECO:0000256" key="1">
    <source>
        <dbReference type="SAM" id="MobiDB-lite"/>
    </source>
</evidence>
<feature type="compositionally biased region" description="Low complexity" evidence="1">
    <location>
        <begin position="148"/>
        <end position="167"/>
    </location>
</feature>
<feature type="compositionally biased region" description="Low complexity" evidence="1">
    <location>
        <begin position="193"/>
        <end position="204"/>
    </location>
</feature>
<comment type="caution">
    <text evidence="2">The sequence shown here is derived from an EMBL/GenBank/DDBJ whole genome shotgun (WGS) entry which is preliminary data.</text>
</comment>
<evidence type="ECO:0000313" key="3">
    <source>
        <dbReference type="Proteomes" id="UP000602395"/>
    </source>
</evidence>
<feature type="compositionally biased region" description="Pro residues" evidence="1">
    <location>
        <begin position="183"/>
        <end position="192"/>
    </location>
</feature>
<gene>
    <name evidence="2" type="ORF">IDF66_22785</name>
</gene>
<dbReference type="RefSeq" id="WP_190268746.1">
    <property type="nucleotide sequence ID" value="NZ_BAABAD010000005.1"/>
</dbReference>
<dbReference type="Proteomes" id="UP000602395">
    <property type="component" value="Unassembled WGS sequence"/>
</dbReference>
<proteinExistence type="predicted"/>
<accession>A0ABR7WI24</accession>
<name>A0ABR7WI24_9ACTN</name>